<sequence length="140" mass="16057">MIILIFLIFSNIVLSIDYWVSFNKTIILDSNITNDNNDINGVSWNFFNNSFNTLATCGKAGNFCECSNYSTSIYNITNNCSLTIFPHNDVFDTTYQVVWNQIINYTIKLLTPATPPNITYNCTNFLITCKKIMEQTLIYI</sequence>
<organismHost>
    <name type="scientific">Phacochoerus africanus</name>
    <name type="common">Warthog</name>
    <dbReference type="NCBI Taxonomy" id="41426"/>
</organismHost>
<organismHost>
    <name type="scientific">Potamochoerus larvatus</name>
    <name type="common">Bushpig</name>
    <dbReference type="NCBI Taxonomy" id="273792"/>
</organismHost>
<organismHost>
    <name type="scientific">Phacochoerus aethiopicus</name>
    <name type="common">Warthog</name>
    <dbReference type="NCBI Taxonomy" id="85517"/>
</organismHost>
<organismHost>
    <name type="scientific">Ornithodoros moubata</name>
    <name type="common">Soft tick</name>
    <name type="synonym">Argasid tick</name>
    <dbReference type="NCBI Taxonomy" id="6938"/>
</organismHost>
<dbReference type="EMBL" id="MW361944">
    <property type="protein sequence ID" value="QSH48641.1"/>
    <property type="molecule type" value="Genomic_DNA"/>
</dbReference>
<name>A0A897ZLE3_ASF</name>
<protein>
    <submittedName>
        <fullName evidence="1">DP402R</fullName>
    </submittedName>
</protein>
<reference evidence="1" key="1">
    <citation type="submission" date="2020-12" db="EMBL/GenBank/DDBJ databases">
        <title>Genetic characterization of African swine fever virus China/GD/2019 outbreaks in south China and variation in domestic pigs.</title>
        <authorList>
            <person name="Wang X."/>
            <person name="Wang X."/>
            <person name="Chen Y."/>
            <person name="Liu X."/>
            <person name="Guo C."/>
        </authorList>
    </citation>
    <scope>NUCLEOTIDE SEQUENCE</scope>
    <source>
        <strain evidence="1">China/GD/2019</strain>
    </source>
</reference>
<proteinExistence type="predicted"/>
<evidence type="ECO:0000313" key="1">
    <source>
        <dbReference type="EMBL" id="QSH48641.1"/>
    </source>
</evidence>
<organismHost>
    <name type="scientific">Sus scrofa</name>
    <name type="common">Pig</name>
    <dbReference type="NCBI Taxonomy" id="9823"/>
</organismHost>
<organism evidence="1">
    <name type="scientific">African swine fever virus</name>
    <name type="common">ASFV</name>
    <dbReference type="NCBI Taxonomy" id="10497"/>
    <lineage>
        <taxon>Viruses</taxon>
        <taxon>Varidnaviria</taxon>
        <taxon>Bamfordvirae</taxon>
        <taxon>Nucleocytoviricota</taxon>
        <taxon>Pokkesviricetes</taxon>
        <taxon>Asfuvirales</taxon>
        <taxon>Asfarviridae</taxon>
        <taxon>Asfivirus</taxon>
        <taxon>Asfivirus haemorrhagiae</taxon>
    </lineage>
</organism>
<gene>
    <name evidence="1" type="primary">DP402R</name>
</gene>
<dbReference type="Proteomes" id="UP000663092">
    <property type="component" value="Segment"/>
</dbReference>
<accession>A0A897ZLE3</accession>
<organismHost>
    <name type="scientific">Ornithodoros</name>
    <name type="common">relapsing fever ticks</name>
    <dbReference type="NCBI Taxonomy" id="6937"/>
</organismHost>